<feature type="transmembrane region" description="Helical" evidence="1">
    <location>
        <begin position="31"/>
        <end position="50"/>
    </location>
</feature>
<organism evidence="2 3">
    <name type="scientific">Plastoroseomonas hellenica</name>
    <dbReference type="NCBI Taxonomy" id="2687306"/>
    <lineage>
        <taxon>Bacteria</taxon>
        <taxon>Pseudomonadati</taxon>
        <taxon>Pseudomonadota</taxon>
        <taxon>Alphaproteobacteria</taxon>
        <taxon>Acetobacterales</taxon>
        <taxon>Acetobacteraceae</taxon>
        <taxon>Plastoroseomonas</taxon>
    </lineage>
</organism>
<dbReference type="Gene3D" id="1.20.5.160">
    <property type="entry name" value="Bacterial aa3 type cytochrome c oxidase subunit IV"/>
    <property type="match status" value="1"/>
</dbReference>
<dbReference type="EMBL" id="JAAGBB010000022">
    <property type="protein sequence ID" value="MBR0666330.1"/>
    <property type="molecule type" value="Genomic_DNA"/>
</dbReference>
<evidence type="ECO:0000256" key="1">
    <source>
        <dbReference type="SAM" id="Phobius"/>
    </source>
</evidence>
<dbReference type="RefSeq" id="WP_211854005.1">
    <property type="nucleotide sequence ID" value="NZ_JAAGBB010000022.1"/>
</dbReference>
<reference evidence="3" key="1">
    <citation type="journal article" date="2021" name="Syst. Appl. Microbiol.">
        <title>Roseomonas hellenica sp. nov., isolated from roots of wild-growing Alkanna tinctoria.</title>
        <authorList>
            <person name="Rat A."/>
            <person name="Naranjo H.D."/>
            <person name="Lebbe L."/>
            <person name="Cnockaert M."/>
            <person name="Krigas N."/>
            <person name="Grigoriadou K."/>
            <person name="Maloupa E."/>
            <person name="Willems A."/>
        </authorList>
    </citation>
    <scope>NUCLEOTIDE SEQUENCE [LARGE SCALE GENOMIC DNA]</scope>
    <source>
        <strain evidence="3">LMG 31523</strain>
    </source>
</reference>
<evidence type="ECO:0000313" key="3">
    <source>
        <dbReference type="Proteomes" id="UP001196870"/>
    </source>
</evidence>
<evidence type="ECO:0000313" key="2">
    <source>
        <dbReference type="EMBL" id="MBR0666330.1"/>
    </source>
</evidence>
<comment type="caution">
    <text evidence="2">The sequence shown here is derived from an EMBL/GenBank/DDBJ whole genome shotgun (WGS) entry which is preliminary data.</text>
</comment>
<name>A0ABS5F2I0_9PROT</name>
<dbReference type="InterPro" id="IPR036596">
    <property type="entry name" value="Cyt-C_aa3_sf"/>
</dbReference>
<keyword evidence="1" id="KW-1133">Transmembrane helix</keyword>
<protein>
    <recommendedName>
        <fullName evidence="4">Preprotein translocase subunit SecE</fullName>
    </recommendedName>
</protein>
<keyword evidence="1" id="KW-0812">Transmembrane</keyword>
<keyword evidence="1" id="KW-0472">Membrane</keyword>
<proteinExistence type="predicted"/>
<gene>
    <name evidence="2" type="ORF">GXW71_18355</name>
</gene>
<dbReference type="Proteomes" id="UP001196870">
    <property type="component" value="Unassembled WGS sequence"/>
</dbReference>
<accession>A0ABS5F2I0</accession>
<sequence length="51" mass="5556">MADPTFEWGGTTDNAAIAADRARMWASFTKASQWGIGAVIVLLVLIYLIWG</sequence>
<evidence type="ECO:0008006" key="4">
    <source>
        <dbReference type="Google" id="ProtNLM"/>
    </source>
</evidence>
<keyword evidence="3" id="KW-1185">Reference proteome</keyword>